<sequence length="360" mass="39864">RKFFRQVPIYIRVYCASWRPAYDIRAATTTERENGSTVKLCCYGVVEQNTGDNWNNTGMVLSTTTPPVGGSAPQLATLSALIHRANKQLAFAPLLFVKKPSEEDMGFGSFDCNEMTDAVALHRFNTAQQSRTSEESSITTHSIENLVSTCFSVPRILSIPSNGVKYKVLIATFDLACTFVHECVPSRSDSAFLSATVTNTTSFPLSPGDLAVYFNNGFITKFHLGVVLPGEQFCCPLGVDPSIKIECKTPTISKAQVGFMSKNTLITHEHVVSLRNAKVTEAVQLTVWKQIPKSTDEKIKVCVVSPDIRGKYEAVLNKDHNLEWKLVLESGEHKDLYIKYTVEHPASESISYRLLSQHSS</sequence>
<name>A0A158PDK3_ANGCS</name>
<dbReference type="WBParaSite" id="ACOC_0000076901-mRNA-1">
    <property type="protein sequence ID" value="ACOC_0000076901-mRNA-1"/>
    <property type="gene ID" value="ACOC_0000076901"/>
</dbReference>
<dbReference type="OrthoDB" id="10068793at2759"/>
<protein>
    <submittedName>
        <fullName evidence="4">DUF4139 domain-containing protein</fullName>
    </submittedName>
</protein>
<dbReference type="NCBIfam" id="TIGR02231">
    <property type="entry name" value="mucoidy inhibitor MuiA family protein"/>
    <property type="match status" value="1"/>
</dbReference>
<dbReference type="Proteomes" id="UP000267027">
    <property type="component" value="Unassembled WGS sequence"/>
</dbReference>
<dbReference type="AlphaFoldDB" id="A0A158PDK3"/>
<dbReference type="InterPro" id="IPR037291">
    <property type="entry name" value="DUF4139"/>
</dbReference>
<proteinExistence type="predicted"/>
<dbReference type="InterPro" id="IPR011935">
    <property type="entry name" value="CHP02231"/>
</dbReference>
<feature type="domain" description="DUF4139" evidence="1">
    <location>
        <begin position="14"/>
        <end position="345"/>
    </location>
</feature>
<reference evidence="2 3" key="2">
    <citation type="submission" date="2018-11" db="EMBL/GenBank/DDBJ databases">
        <authorList>
            <consortium name="Pathogen Informatics"/>
        </authorList>
    </citation>
    <scope>NUCLEOTIDE SEQUENCE [LARGE SCALE GENOMIC DNA]</scope>
    <source>
        <strain evidence="2 3">Costa Rica</strain>
    </source>
</reference>
<reference evidence="4" key="1">
    <citation type="submission" date="2016-04" db="UniProtKB">
        <authorList>
            <consortium name="WormBaseParasite"/>
        </authorList>
    </citation>
    <scope>IDENTIFICATION</scope>
</reference>
<evidence type="ECO:0000313" key="2">
    <source>
        <dbReference type="EMBL" id="VDM52355.1"/>
    </source>
</evidence>
<dbReference type="Pfam" id="PF13598">
    <property type="entry name" value="DUF4139"/>
    <property type="match status" value="1"/>
</dbReference>
<evidence type="ECO:0000313" key="3">
    <source>
        <dbReference type="Proteomes" id="UP000267027"/>
    </source>
</evidence>
<dbReference type="PANTHER" id="PTHR31005">
    <property type="entry name" value="DUF4139 DOMAIN-CONTAINING PROTEIN"/>
    <property type="match status" value="1"/>
</dbReference>
<evidence type="ECO:0000259" key="1">
    <source>
        <dbReference type="Pfam" id="PF13598"/>
    </source>
</evidence>
<keyword evidence="3" id="KW-1185">Reference proteome</keyword>
<organism evidence="4">
    <name type="scientific">Angiostrongylus costaricensis</name>
    <name type="common">Nematode worm</name>
    <dbReference type="NCBI Taxonomy" id="334426"/>
    <lineage>
        <taxon>Eukaryota</taxon>
        <taxon>Metazoa</taxon>
        <taxon>Ecdysozoa</taxon>
        <taxon>Nematoda</taxon>
        <taxon>Chromadorea</taxon>
        <taxon>Rhabditida</taxon>
        <taxon>Rhabditina</taxon>
        <taxon>Rhabditomorpha</taxon>
        <taxon>Strongyloidea</taxon>
        <taxon>Metastrongylidae</taxon>
        <taxon>Angiostrongylus</taxon>
    </lineage>
</organism>
<gene>
    <name evidence="2" type="ORF">ACOC_LOCUS770</name>
</gene>
<dbReference type="STRING" id="334426.A0A158PDK3"/>
<dbReference type="OMA" id="WHNGQHS"/>
<dbReference type="PANTHER" id="PTHR31005:SF10">
    <property type="entry name" value="DUF4140 DOMAIN-CONTAINING PROTEIN"/>
    <property type="match status" value="1"/>
</dbReference>
<evidence type="ECO:0000313" key="4">
    <source>
        <dbReference type="WBParaSite" id="ACOC_0000076901-mRNA-1"/>
    </source>
</evidence>
<accession>A0A158PDK3</accession>
<dbReference type="EMBL" id="UYYA01000090">
    <property type="protein sequence ID" value="VDM52355.1"/>
    <property type="molecule type" value="Genomic_DNA"/>
</dbReference>